<feature type="transmembrane region" description="Helical" evidence="1">
    <location>
        <begin position="78"/>
        <end position="98"/>
    </location>
</feature>
<keyword evidence="1" id="KW-1133">Transmembrane helix</keyword>
<feature type="transmembrane region" description="Helical" evidence="1">
    <location>
        <begin position="37"/>
        <end position="58"/>
    </location>
</feature>
<keyword evidence="1" id="KW-0812">Transmembrane</keyword>
<protein>
    <submittedName>
        <fullName evidence="4">7TM_GPCR_Srx domain-containing protein</fullName>
    </submittedName>
</protein>
<dbReference type="WBParaSite" id="Hba_10412">
    <property type="protein sequence ID" value="Hba_10412"/>
    <property type="gene ID" value="Hba_10412"/>
</dbReference>
<feature type="transmembrane region" description="Helical" evidence="1">
    <location>
        <begin position="12"/>
        <end position="30"/>
    </location>
</feature>
<dbReference type="PANTHER" id="PTHR23017:SF3">
    <property type="entry name" value="G-PROTEIN COUPLED RECEPTORS FAMILY 1 PROFILE DOMAIN-CONTAINING PROTEIN"/>
    <property type="match status" value="1"/>
</dbReference>
<evidence type="ECO:0000313" key="4">
    <source>
        <dbReference type="WBParaSite" id="Hba_10412"/>
    </source>
</evidence>
<reference evidence="4" key="1">
    <citation type="submission" date="2016-11" db="UniProtKB">
        <authorList>
            <consortium name="WormBaseParasite"/>
        </authorList>
    </citation>
    <scope>IDENTIFICATION</scope>
</reference>
<organism evidence="3 4">
    <name type="scientific">Heterorhabditis bacteriophora</name>
    <name type="common">Entomopathogenic nematode worm</name>
    <dbReference type="NCBI Taxonomy" id="37862"/>
    <lineage>
        <taxon>Eukaryota</taxon>
        <taxon>Metazoa</taxon>
        <taxon>Ecdysozoa</taxon>
        <taxon>Nematoda</taxon>
        <taxon>Chromadorea</taxon>
        <taxon>Rhabditida</taxon>
        <taxon>Rhabditina</taxon>
        <taxon>Rhabditomorpha</taxon>
        <taxon>Strongyloidea</taxon>
        <taxon>Heterorhabditidae</taxon>
        <taxon>Heterorhabditis</taxon>
    </lineage>
</organism>
<keyword evidence="1" id="KW-0472">Membrane</keyword>
<name>A0A1I7WZ33_HETBA</name>
<feature type="domain" description="7TM GPCR serpentine receptor class x (Srx)" evidence="2">
    <location>
        <begin position="12"/>
        <end position="216"/>
    </location>
</feature>
<dbReference type="SUPFAM" id="SSF81321">
    <property type="entry name" value="Family A G protein-coupled receptor-like"/>
    <property type="match status" value="1"/>
</dbReference>
<dbReference type="AlphaFoldDB" id="A0A1I7WZ33"/>
<keyword evidence="3" id="KW-1185">Reference proteome</keyword>
<evidence type="ECO:0000256" key="1">
    <source>
        <dbReference type="SAM" id="Phobius"/>
    </source>
</evidence>
<dbReference type="PANTHER" id="PTHR23017">
    <property type="entry name" value="SERPENTINE RECEPTOR, CLASS X"/>
    <property type="match status" value="1"/>
</dbReference>
<feature type="transmembrane region" description="Helical" evidence="1">
    <location>
        <begin position="159"/>
        <end position="186"/>
    </location>
</feature>
<accession>A0A1I7WZ33</accession>
<dbReference type="Proteomes" id="UP000095283">
    <property type="component" value="Unplaced"/>
</dbReference>
<feature type="transmembrane region" description="Helical" evidence="1">
    <location>
        <begin position="119"/>
        <end position="139"/>
    </location>
</feature>
<dbReference type="Gene3D" id="1.20.1070.10">
    <property type="entry name" value="Rhodopsin 7-helix transmembrane proteins"/>
    <property type="match status" value="1"/>
</dbReference>
<sequence>MLIYRASEAQQVGLPGICANLINAAFIIYSNGPRTPFDIICATHSIANSIIISVFTFYGSPALYFSFDLESSFVSKRIVQLIWFAWFFSLYSQFLQAVNRFLAINYAVVYIRVFTVSKTKIYMTILLIYTSWHYCIQFFEGCQFKFYHANMQWYFDTTICGYILSMYADLCVTFLLLSISIVLDALTAMRVIQFIKKSNAINRHFSALDIRFFIQGKISQHELHAQ</sequence>
<dbReference type="InterPro" id="IPR019430">
    <property type="entry name" value="7TM_GPCR_serpentine_rcpt_Srx"/>
</dbReference>
<dbReference type="Pfam" id="PF10328">
    <property type="entry name" value="7TM_GPCR_Srx"/>
    <property type="match status" value="1"/>
</dbReference>
<evidence type="ECO:0000259" key="2">
    <source>
        <dbReference type="Pfam" id="PF10328"/>
    </source>
</evidence>
<proteinExistence type="predicted"/>
<evidence type="ECO:0000313" key="3">
    <source>
        <dbReference type="Proteomes" id="UP000095283"/>
    </source>
</evidence>